<sequence>MDLSLINNAIPDFGPTVQGLNTVGEIGQRVGGDNSGSNRQFVRFYSKKISKLIATKVRIDEKTGSTTVLETKPVEETQEFVEIITPGDKNTVDQPAQLFHKREHFRQYQAFRDGRTTPLGQSVEDCQFISQSVALELKYLGCHTVEQLADASDALAGQIPDGFSLREFARAHCKANLDNKSLGQVNALQAQLNASQARLKELEAQVSMLVGASGQPLQAPPSRPEGYDEGSDVDESGIQLSPRRGRPRRTEE</sequence>
<reference evidence="3" key="1">
    <citation type="submission" date="2020-04" db="EMBL/GenBank/DDBJ databases">
        <authorList>
            <person name="Chiriac C."/>
            <person name="Salcher M."/>
            <person name="Ghai R."/>
            <person name="Kavagutti S V."/>
        </authorList>
    </citation>
    <scope>NUCLEOTIDE SEQUENCE</scope>
</reference>
<feature type="region of interest" description="Disordered" evidence="2">
    <location>
        <begin position="213"/>
        <end position="252"/>
    </location>
</feature>
<feature type="coiled-coil region" evidence="1">
    <location>
        <begin position="185"/>
        <end position="212"/>
    </location>
</feature>
<protein>
    <submittedName>
        <fullName evidence="3">Uncharacterized protein</fullName>
    </submittedName>
</protein>
<organism evidence="3">
    <name type="scientific">uncultured Caudovirales phage</name>
    <dbReference type="NCBI Taxonomy" id="2100421"/>
    <lineage>
        <taxon>Viruses</taxon>
        <taxon>Duplodnaviria</taxon>
        <taxon>Heunggongvirae</taxon>
        <taxon>Uroviricota</taxon>
        <taxon>Caudoviricetes</taxon>
        <taxon>Peduoviridae</taxon>
        <taxon>Maltschvirus</taxon>
        <taxon>Maltschvirus maltsch</taxon>
    </lineage>
</organism>
<accession>A0A6J5MZE6</accession>
<gene>
    <name evidence="3" type="ORF">UFOVP591_12</name>
</gene>
<keyword evidence="1" id="KW-0175">Coiled coil</keyword>
<dbReference type="EMBL" id="LR796555">
    <property type="protein sequence ID" value="CAB4151337.1"/>
    <property type="molecule type" value="Genomic_DNA"/>
</dbReference>
<evidence type="ECO:0000256" key="1">
    <source>
        <dbReference type="SAM" id="Coils"/>
    </source>
</evidence>
<evidence type="ECO:0000313" key="3">
    <source>
        <dbReference type="EMBL" id="CAB4151337.1"/>
    </source>
</evidence>
<evidence type="ECO:0000256" key="2">
    <source>
        <dbReference type="SAM" id="MobiDB-lite"/>
    </source>
</evidence>
<feature type="compositionally biased region" description="Basic residues" evidence="2">
    <location>
        <begin position="243"/>
        <end position="252"/>
    </location>
</feature>
<proteinExistence type="predicted"/>
<name>A0A6J5MZE6_9CAUD</name>